<evidence type="ECO:0000256" key="1">
    <source>
        <dbReference type="ARBA" id="ARBA00010515"/>
    </source>
</evidence>
<sequence>MPPVAHFGPAPISVRLLSRHLRVGQTILINQQQSVASGPQLGTPIGLDALAELAGEEEQRKVATSGHGKKTTYETIISSNNNKSNMSQAGLSSFNQIPSEPDADVVEVISVRSGLDNQLCPLPGAAGNAAPGKFSKQSSTGASQNNFDLHSVFSDRETVPTSGHLSRRPSLPAWRLPSPQLQYDSPSGGEHQPLSDCLLLHIHGGGFIALNSEAHDVTLDRGIGIFSEVSLAALVSLAILLQLVEETNEINSFN</sequence>
<proteinExistence type="inferred from homology"/>
<gene>
    <name evidence="2" type="ORF">PXEA_LOCUS7608</name>
</gene>
<reference evidence="2" key="1">
    <citation type="submission" date="2018-11" db="EMBL/GenBank/DDBJ databases">
        <authorList>
            <consortium name="Pathogen Informatics"/>
        </authorList>
    </citation>
    <scope>NUCLEOTIDE SEQUENCE</scope>
</reference>
<dbReference type="AlphaFoldDB" id="A0A448WKV0"/>
<keyword evidence="3" id="KW-1185">Reference proteome</keyword>
<comment type="caution">
    <text evidence="2">The sequence shown here is derived from an EMBL/GenBank/DDBJ whole genome shotgun (WGS) entry which is preliminary data.</text>
</comment>
<name>A0A448WKV0_9PLAT</name>
<dbReference type="GO" id="GO:0016787">
    <property type="term" value="F:hydrolase activity"/>
    <property type="evidence" value="ECO:0007669"/>
    <property type="project" value="InterPro"/>
</dbReference>
<dbReference type="InterPro" id="IPR002168">
    <property type="entry name" value="Lipase_GDXG_HIS_AS"/>
</dbReference>
<evidence type="ECO:0000313" key="2">
    <source>
        <dbReference type="EMBL" id="VEL14168.1"/>
    </source>
</evidence>
<evidence type="ECO:0000313" key="3">
    <source>
        <dbReference type="Proteomes" id="UP000784294"/>
    </source>
</evidence>
<accession>A0A448WKV0</accession>
<dbReference type="EMBL" id="CAAALY010020212">
    <property type="protein sequence ID" value="VEL14168.1"/>
    <property type="molecule type" value="Genomic_DNA"/>
</dbReference>
<dbReference type="Proteomes" id="UP000784294">
    <property type="component" value="Unassembled WGS sequence"/>
</dbReference>
<organism evidence="2 3">
    <name type="scientific">Protopolystoma xenopodis</name>
    <dbReference type="NCBI Taxonomy" id="117903"/>
    <lineage>
        <taxon>Eukaryota</taxon>
        <taxon>Metazoa</taxon>
        <taxon>Spiralia</taxon>
        <taxon>Lophotrochozoa</taxon>
        <taxon>Platyhelminthes</taxon>
        <taxon>Monogenea</taxon>
        <taxon>Polyopisthocotylea</taxon>
        <taxon>Polystomatidea</taxon>
        <taxon>Polystomatidae</taxon>
        <taxon>Protopolystoma</taxon>
    </lineage>
</organism>
<comment type="similarity">
    <text evidence="1">Belongs to the 'GDXG' lipolytic enzyme family.</text>
</comment>
<protein>
    <submittedName>
        <fullName evidence="2">Uncharacterized protein</fullName>
    </submittedName>
</protein>
<dbReference type="PROSITE" id="PS01173">
    <property type="entry name" value="LIPASE_GDXG_HIS"/>
    <property type="match status" value="1"/>
</dbReference>